<protein>
    <submittedName>
        <fullName evidence="1">Uncharacterized protein</fullName>
    </submittedName>
</protein>
<proteinExistence type="predicted"/>
<reference evidence="1 2" key="2">
    <citation type="journal article" date="2022" name="Mol. Ecol. Resour.">
        <title>The genomes of chicory, endive, great burdock and yacon provide insights into Asteraceae paleo-polyploidization history and plant inulin production.</title>
        <authorList>
            <person name="Fan W."/>
            <person name="Wang S."/>
            <person name="Wang H."/>
            <person name="Wang A."/>
            <person name="Jiang F."/>
            <person name="Liu H."/>
            <person name="Zhao H."/>
            <person name="Xu D."/>
            <person name="Zhang Y."/>
        </authorList>
    </citation>
    <scope>NUCLEOTIDE SEQUENCE [LARGE SCALE GENOMIC DNA]</scope>
    <source>
        <strain evidence="2">cv. Niubang</strain>
    </source>
</reference>
<comment type="caution">
    <text evidence="1">The sequence shown here is derived from an EMBL/GenBank/DDBJ whole genome shotgun (WGS) entry which is preliminary data.</text>
</comment>
<gene>
    <name evidence="1" type="ORF">L6452_37457</name>
</gene>
<evidence type="ECO:0000313" key="1">
    <source>
        <dbReference type="EMBL" id="KAI3678173.1"/>
    </source>
</evidence>
<evidence type="ECO:0000313" key="2">
    <source>
        <dbReference type="Proteomes" id="UP001055879"/>
    </source>
</evidence>
<accession>A0ACB8Y3I4</accession>
<name>A0ACB8Y3I4_ARCLA</name>
<dbReference type="Proteomes" id="UP001055879">
    <property type="component" value="Linkage Group LG14"/>
</dbReference>
<sequence>MMANVMQMMTSAIEKQQEAFLKMLEDRDVSLRRHEAVEDNVLVGSGGTGNRIRTEEYRVVGAPRCGKSCSYKSFLGCGPPEFSGSEDPVACVKWIQAVEQAFGSSECGDDPKVRFGYQLLRDTTLSWWTVTQTTLSSTVLAQPSWA</sequence>
<keyword evidence="2" id="KW-1185">Reference proteome</keyword>
<dbReference type="EMBL" id="CM042060">
    <property type="protein sequence ID" value="KAI3678173.1"/>
    <property type="molecule type" value="Genomic_DNA"/>
</dbReference>
<reference evidence="2" key="1">
    <citation type="journal article" date="2022" name="Mol. Ecol. Resour.">
        <title>The genomes of chicory, endive, great burdock and yacon provide insights into Asteraceae palaeo-polyploidization history and plant inulin production.</title>
        <authorList>
            <person name="Fan W."/>
            <person name="Wang S."/>
            <person name="Wang H."/>
            <person name="Wang A."/>
            <person name="Jiang F."/>
            <person name="Liu H."/>
            <person name="Zhao H."/>
            <person name="Xu D."/>
            <person name="Zhang Y."/>
        </authorList>
    </citation>
    <scope>NUCLEOTIDE SEQUENCE [LARGE SCALE GENOMIC DNA]</scope>
    <source>
        <strain evidence="2">cv. Niubang</strain>
    </source>
</reference>
<organism evidence="1 2">
    <name type="scientific">Arctium lappa</name>
    <name type="common">Greater burdock</name>
    <name type="synonym">Lappa major</name>
    <dbReference type="NCBI Taxonomy" id="4217"/>
    <lineage>
        <taxon>Eukaryota</taxon>
        <taxon>Viridiplantae</taxon>
        <taxon>Streptophyta</taxon>
        <taxon>Embryophyta</taxon>
        <taxon>Tracheophyta</taxon>
        <taxon>Spermatophyta</taxon>
        <taxon>Magnoliopsida</taxon>
        <taxon>eudicotyledons</taxon>
        <taxon>Gunneridae</taxon>
        <taxon>Pentapetalae</taxon>
        <taxon>asterids</taxon>
        <taxon>campanulids</taxon>
        <taxon>Asterales</taxon>
        <taxon>Asteraceae</taxon>
        <taxon>Carduoideae</taxon>
        <taxon>Cardueae</taxon>
        <taxon>Arctiinae</taxon>
        <taxon>Arctium</taxon>
    </lineage>
</organism>